<dbReference type="AlphaFoldDB" id="A0AAQ0V623"/>
<reference evidence="2" key="1">
    <citation type="submission" date="2018-10" db="EMBL/GenBank/DDBJ databases">
        <title>FDA dAtabase for Regulatory Grade micrObial Sequences (FDA-ARGOS): Supporting development and validation of Infectious Disease Dx tests.</title>
        <authorList>
            <person name="Campos J."/>
            <person name="Goldberg B."/>
            <person name="Tallon L.J."/>
            <person name="Sadzewicz L."/>
            <person name="Zhao X."/>
            <person name="Vavikolanu K."/>
            <person name="Mehta A."/>
            <person name="Aluvathingal J."/>
            <person name="Nadendla S."/>
            <person name="Geyer C."/>
            <person name="Nandy P."/>
            <person name="Yan Y."/>
            <person name="Sichtig H."/>
        </authorList>
    </citation>
    <scope>NUCLEOTIDE SEQUENCE</scope>
    <source>
        <strain evidence="2">FDAARGOS_526</strain>
    </source>
</reference>
<proteinExistence type="predicted"/>
<comment type="caution">
    <text evidence="2">The sequence shown here is derived from an EMBL/GenBank/DDBJ whole genome shotgun (WGS) entry which is preliminary data.</text>
</comment>
<gene>
    <name evidence="2" type="ORF">EGS84_07015</name>
    <name evidence="1" type="ORF">I5687_06505</name>
</gene>
<sequence length="292" mass="34399">MDLSGSNFVYQPDNLQDVVRYRVEQEVSIKLNKILVNNTIVKTDYTVKHNHNEPLFYSVYVDDHISKTSPDAHQTLLDIVKEIDIIKSNVDLLINADTGRPEVLKNHHVIIDEWNIFKENFFKKNEFIRAKETQQGIQDFMSVFDEQIHSHEQLIAGLGSQIFFDTFFNYYLVHTQGFESDSGMNYHSQLFKDIITPLVVSQKIIQENPKTVTIRKTGVPKGNINVAKIKEQYDERYKPVIDYQFSEYQVKYDAQIEFNTARNHIEYADIRMNECIRNNVEMDIHCRIWRIQ</sequence>
<evidence type="ECO:0000313" key="1">
    <source>
        <dbReference type="EMBL" id="MBJ9867598.1"/>
    </source>
</evidence>
<accession>A0AAQ0V623</accession>
<dbReference type="EMBL" id="RKIT01000002">
    <property type="protein sequence ID" value="RSC16714.1"/>
    <property type="molecule type" value="Genomic_DNA"/>
</dbReference>
<dbReference type="Proteomes" id="UP000807555">
    <property type="component" value="Unassembled WGS sequence"/>
</dbReference>
<dbReference type="RefSeq" id="WP_058668100.1">
    <property type="nucleotide sequence ID" value="NZ_ABTEQQ020000003.1"/>
</dbReference>
<dbReference type="EMBL" id="JADVNV010000002">
    <property type="protein sequence ID" value="MBJ9867598.1"/>
    <property type="molecule type" value="Genomic_DNA"/>
</dbReference>
<evidence type="ECO:0000313" key="2">
    <source>
        <dbReference type="EMBL" id="RSC16714.1"/>
    </source>
</evidence>
<protein>
    <submittedName>
        <fullName evidence="2">Uncharacterized protein</fullName>
    </submittedName>
</protein>
<dbReference type="Proteomes" id="UP000282299">
    <property type="component" value="Unassembled WGS sequence"/>
</dbReference>
<name>A0AAQ0V623_CITKO</name>
<reference evidence="3" key="2">
    <citation type="submission" date="2018-10" db="EMBL/GenBank/DDBJ databases">
        <title>FDA dAtabase for Regulatory Grade micrObial Sequences (FDA-ARGOS): Supporting development and validation of Infectious Disease Dx tests.</title>
        <authorList>
            <person name="Goldberg B."/>
            <person name="Campos J."/>
            <person name="Tallon L."/>
            <person name="Sadzewicz L."/>
            <person name="Zhao X."/>
            <person name="Vavikolanu K."/>
            <person name="Mehta A."/>
            <person name="Aluvathingal J."/>
            <person name="Nadendla S."/>
            <person name="Geyer C."/>
            <person name="Nandy P."/>
            <person name="Yan Y."/>
            <person name="Sichtig H."/>
        </authorList>
    </citation>
    <scope>NUCLEOTIDE SEQUENCE [LARGE SCALE GENOMIC DNA]</scope>
    <source>
        <strain evidence="3">FDAARGOS_526</strain>
    </source>
</reference>
<reference evidence="1" key="3">
    <citation type="submission" date="2020-11" db="EMBL/GenBank/DDBJ databases">
        <title>Enhanced detection system for hospital associated transmission using whole genome sequencing surveillance.</title>
        <authorList>
            <person name="Harrison L.H."/>
            <person name="Van Tyne D."/>
            <person name="Marsh J.W."/>
            <person name="Griffith M.P."/>
            <person name="Snyder D.J."/>
            <person name="Cooper V.S."/>
            <person name="Mustapha M."/>
        </authorList>
    </citation>
    <scope>NUCLEOTIDE SEQUENCE</scope>
    <source>
        <strain evidence="1">CB00014</strain>
    </source>
</reference>
<evidence type="ECO:0000313" key="3">
    <source>
        <dbReference type="Proteomes" id="UP000282299"/>
    </source>
</evidence>
<organism evidence="2 3">
    <name type="scientific">Citrobacter koseri</name>
    <name type="common">Citrobacter diversus</name>
    <dbReference type="NCBI Taxonomy" id="545"/>
    <lineage>
        <taxon>Bacteria</taxon>
        <taxon>Pseudomonadati</taxon>
        <taxon>Pseudomonadota</taxon>
        <taxon>Gammaproteobacteria</taxon>
        <taxon>Enterobacterales</taxon>
        <taxon>Enterobacteriaceae</taxon>
        <taxon>Citrobacter</taxon>
    </lineage>
</organism>